<keyword evidence="4" id="KW-0547">Nucleotide-binding</keyword>
<dbReference type="InterPro" id="IPR003959">
    <property type="entry name" value="ATPase_AAA_core"/>
</dbReference>
<dbReference type="Proteomes" id="UP001595462">
    <property type="component" value="Unassembled WGS sequence"/>
</dbReference>
<feature type="domain" description="AAA+ ATPase" evidence="6">
    <location>
        <begin position="54"/>
        <end position="171"/>
    </location>
</feature>
<evidence type="ECO:0000313" key="7">
    <source>
        <dbReference type="EMBL" id="MFC3105665.1"/>
    </source>
</evidence>
<evidence type="ECO:0000256" key="3">
    <source>
        <dbReference type="ARBA" id="ARBA00020776"/>
    </source>
</evidence>
<dbReference type="Gene3D" id="1.10.8.60">
    <property type="match status" value="1"/>
</dbReference>
<dbReference type="InterPro" id="IPR032423">
    <property type="entry name" value="AAA_assoc_2"/>
</dbReference>
<dbReference type="InterPro" id="IPR027417">
    <property type="entry name" value="P-loop_NTPase"/>
</dbReference>
<comment type="caution">
    <text evidence="7">The sequence shown here is derived from an EMBL/GenBank/DDBJ whole genome shotgun (WGS) entry which is preliminary data.</text>
</comment>
<evidence type="ECO:0000256" key="5">
    <source>
        <dbReference type="ARBA" id="ARBA00022840"/>
    </source>
</evidence>
<dbReference type="PANTHER" id="PTHR13779:SF7">
    <property type="entry name" value="ATPASE WRNIP1"/>
    <property type="match status" value="1"/>
</dbReference>
<comment type="similarity">
    <text evidence="2">Belongs to the AAA ATPase family. RarA/MGS1/WRNIP1 subfamily.</text>
</comment>
<organism evidence="7 8">
    <name type="scientific">Salinisphaera aquimarina</name>
    <dbReference type="NCBI Taxonomy" id="2094031"/>
    <lineage>
        <taxon>Bacteria</taxon>
        <taxon>Pseudomonadati</taxon>
        <taxon>Pseudomonadota</taxon>
        <taxon>Gammaproteobacteria</taxon>
        <taxon>Salinisphaerales</taxon>
        <taxon>Salinisphaeraceae</taxon>
        <taxon>Salinisphaera</taxon>
    </lineage>
</organism>
<gene>
    <name evidence="7" type="ORF">ACFOSU_17465</name>
</gene>
<dbReference type="RefSeq" id="WP_380691202.1">
    <property type="nucleotide sequence ID" value="NZ_JBHRSS010000008.1"/>
</dbReference>
<evidence type="ECO:0000256" key="1">
    <source>
        <dbReference type="ARBA" id="ARBA00002393"/>
    </source>
</evidence>
<proteinExistence type="inferred from homology"/>
<dbReference type="InterPro" id="IPR008921">
    <property type="entry name" value="DNA_pol3_clamp-load_cplx_C"/>
</dbReference>
<dbReference type="EMBL" id="JBHRSS010000008">
    <property type="protein sequence ID" value="MFC3105665.1"/>
    <property type="molecule type" value="Genomic_DNA"/>
</dbReference>
<accession>A0ABV7ET06</accession>
<dbReference type="Gene3D" id="3.40.50.300">
    <property type="entry name" value="P-loop containing nucleotide triphosphate hydrolases"/>
    <property type="match status" value="1"/>
</dbReference>
<keyword evidence="5" id="KW-0067">ATP-binding</keyword>
<dbReference type="InterPro" id="IPR021886">
    <property type="entry name" value="MgsA_C"/>
</dbReference>
<name>A0ABV7ET06_9GAMM</name>
<dbReference type="InterPro" id="IPR003593">
    <property type="entry name" value="AAA+_ATPase"/>
</dbReference>
<dbReference type="CDD" id="cd00009">
    <property type="entry name" value="AAA"/>
    <property type="match status" value="1"/>
</dbReference>
<reference evidence="8" key="1">
    <citation type="journal article" date="2019" name="Int. J. Syst. Evol. Microbiol.">
        <title>The Global Catalogue of Microorganisms (GCM) 10K type strain sequencing project: providing services to taxonomists for standard genome sequencing and annotation.</title>
        <authorList>
            <consortium name="The Broad Institute Genomics Platform"/>
            <consortium name="The Broad Institute Genome Sequencing Center for Infectious Disease"/>
            <person name="Wu L."/>
            <person name="Ma J."/>
        </authorList>
    </citation>
    <scope>NUCLEOTIDE SEQUENCE [LARGE SCALE GENOMIC DNA]</scope>
    <source>
        <strain evidence="8">KCTC 52640</strain>
    </source>
</reference>
<dbReference type="CDD" id="cd18139">
    <property type="entry name" value="HLD_clamp_RarA"/>
    <property type="match status" value="1"/>
</dbReference>
<evidence type="ECO:0000313" key="8">
    <source>
        <dbReference type="Proteomes" id="UP001595462"/>
    </source>
</evidence>
<evidence type="ECO:0000259" key="6">
    <source>
        <dbReference type="SMART" id="SM00382"/>
    </source>
</evidence>
<dbReference type="SUPFAM" id="SSF52540">
    <property type="entry name" value="P-loop containing nucleoside triphosphate hydrolases"/>
    <property type="match status" value="1"/>
</dbReference>
<dbReference type="PANTHER" id="PTHR13779">
    <property type="entry name" value="WERNER HELICASE-INTERACTING PROTEIN 1 FAMILY MEMBER"/>
    <property type="match status" value="1"/>
</dbReference>
<comment type="function">
    <text evidence="1">DNA-dependent ATPase that plays important roles in cellular responses to stalled DNA replication processes.</text>
</comment>
<dbReference type="Pfam" id="PF00004">
    <property type="entry name" value="AAA"/>
    <property type="match status" value="1"/>
</dbReference>
<dbReference type="SMART" id="SM00382">
    <property type="entry name" value="AAA"/>
    <property type="match status" value="1"/>
</dbReference>
<dbReference type="Gene3D" id="1.20.272.10">
    <property type="match status" value="1"/>
</dbReference>
<dbReference type="InterPro" id="IPR051314">
    <property type="entry name" value="AAA_ATPase_RarA/MGS1/WRNIP1"/>
</dbReference>
<evidence type="ECO:0000256" key="4">
    <source>
        <dbReference type="ARBA" id="ARBA00022741"/>
    </source>
</evidence>
<evidence type="ECO:0000256" key="2">
    <source>
        <dbReference type="ARBA" id="ARBA00008959"/>
    </source>
</evidence>
<dbReference type="Pfam" id="PF12002">
    <property type="entry name" value="MgsA_C"/>
    <property type="match status" value="1"/>
</dbReference>
<protein>
    <recommendedName>
        <fullName evidence="3">Replication-associated recombination protein A</fullName>
    </recommendedName>
</protein>
<dbReference type="Pfam" id="PF16193">
    <property type="entry name" value="AAA_assoc_2"/>
    <property type="match status" value="1"/>
</dbReference>
<sequence length="452" mass="49446">MSKQKEIRLDNGSAEEIGRPLADRMRPTRLQDYVGQQHILGADKPLARSLAGGRIHSMILWGPPGTGKTTLARLLAAQVDIRFVQISAVMAGVKDIRAAVAEARDARAQHGQGTLLFVDEVHRFNKSQQDGLLPYVEDGTLVLVGATTENPSFEVNNALLSRTRTYVLRALDVEAIRTLIDRALDDHDNGLGDRALTMDASLRDQLALRADGDARRALNLLELAADIAAGRDTAHAEVVQTDLDEVLSSGLRRFDKGGDYFYDQMSALHKSVRGTDPDATLYWLSRMLEAGCDPRYVARRITRMASEDIGNADPRALELALNAWDTYERMGSPEGELALAQAAVYLACAPKSNAVYAGFNAAWRDASDKGSLEVPMHIRNAPTRLMKELGYADGYRYAHNETDGFAAGETYLPDALVGTRYYEPVPRGLEIKIGEKLERLRALAGASGQGRG</sequence>
<keyword evidence="8" id="KW-1185">Reference proteome</keyword>
<dbReference type="Gene3D" id="1.10.3710.10">
    <property type="entry name" value="DNA polymerase III clamp loader subunits, C-terminal domain"/>
    <property type="match status" value="1"/>
</dbReference>
<dbReference type="SUPFAM" id="SSF48019">
    <property type="entry name" value="post-AAA+ oligomerization domain-like"/>
    <property type="match status" value="1"/>
</dbReference>